<feature type="coiled-coil region" evidence="2">
    <location>
        <begin position="474"/>
        <end position="523"/>
    </location>
</feature>
<evidence type="ECO:0000256" key="2">
    <source>
        <dbReference type="SAM" id="Coils"/>
    </source>
</evidence>
<feature type="coiled-coil region" evidence="2">
    <location>
        <begin position="285"/>
        <end position="319"/>
    </location>
</feature>
<feature type="region of interest" description="Disordered" evidence="3">
    <location>
        <begin position="599"/>
        <end position="619"/>
    </location>
</feature>
<evidence type="ECO:0000256" key="1">
    <source>
        <dbReference type="ARBA" id="ARBA00023236"/>
    </source>
</evidence>
<dbReference type="InterPro" id="IPR027417">
    <property type="entry name" value="P-loop_NTPase"/>
</dbReference>
<keyword evidence="2" id="KW-0175">Coiled coil</keyword>
<dbReference type="Gene3D" id="3.40.50.300">
    <property type="entry name" value="P-loop containing nucleotide triphosphate hydrolases"/>
    <property type="match status" value="1"/>
</dbReference>
<dbReference type="NCBIfam" id="TIGR02680">
    <property type="entry name" value="TIGR02680 family protein"/>
    <property type="match status" value="1"/>
</dbReference>
<keyword evidence="1" id="KW-0227">DNA damage</keyword>
<reference evidence="4 5" key="1">
    <citation type="submission" date="2023-07" db="EMBL/GenBank/DDBJ databases">
        <authorList>
            <person name="Girao M."/>
            <person name="Carvalho M.F."/>
        </authorList>
    </citation>
    <scope>NUCLEOTIDE SEQUENCE [LARGE SCALE GENOMIC DNA]</scope>
    <source>
        <strain evidence="4 5">YIM65754</strain>
    </source>
</reference>
<protein>
    <submittedName>
        <fullName evidence="4">TIGR02680 family protein</fullName>
    </submittedName>
</protein>
<gene>
    <name evidence="4" type="ORF">Q7514_25225</name>
</gene>
<feature type="region of interest" description="Disordered" evidence="3">
    <location>
        <begin position="700"/>
        <end position="721"/>
    </location>
</feature>
<dbReference type="Proteomes" id="UP001336020">
    <property type="component" value="Unassembled WGS sequence"/>
</dbReference>
<evidence type="ECO:0000256" key="3">
    <source>
        <dbReference type="SAM" id="MobiDB-lite"/>
    </source>
</evidence>
<accession>A0ABU7LGY8</accession>
<proteinExistence type="predicted"/>
<dbReference type="RefSeq" id="WP_330136002.1">
    <property type="nucleotide sequence ID" value="NZ_JAUTXY010000014.1"/>
</dbReference>
<dbReference type="SUPFAM" id="SSF52540">
    <property type="entry name" value="P-loop containing nucleoside triphosphate hydrolases"/>
    <property type="match status" value="1"/>
</dbReference>
<keyword evidence="5" id="KW-1185">Reference proteome</keyword>
<feature type="compositionally biased region" description="Polar residues" evidence="3">
    <location>
        <begin position="711"/>
        <end position="720"/>
    </location>
</feature>
<evidence type="ECO:0000313" key="5">
    <source>
        <dbReference type="Proteomes" id="UP001336020"/>
    </source>
</evidence>
<comment type="caution">
    <text evidence="4">The sequence shown here is derived from an EMBL/GenBank/DDBJ whole genome shotgun (WGS) entry which is preliminary data.</text>
</comment>
<sequence>MTYSSDAPALDTSTASPHPQRWKLSRAGIVNVWHYLDTEFTLSDGRMILRGTNGSGKSRALEMLLPFLLDADRKRMDATGAGKVDLDELMRVGAGGQNNRVGYLWLELSRPQGLLTIGAQVRYSATAHRSEVYFFTADARVGTDLPLVDEHRVPLSRDDLAARIGTDRITRSPEEHRDTVRALVFGLHGESGRDRYTGLLQLLHTLRSPDVGNRIDEGRLPQILSDALPPLNENMLATAGDRLDLLGESRAAQTRLESSLTRVRQFHAVYRRYAADLLRASADAAIQAADRVARTRAEVDEAEAEVADLDAQTAAADTRLGERRDQLAELDRAIRGLESHALFRHADDLAQRTLAVDALGRAADQALHHAAQAREHESLEADRADAHLTALNDTVTGASEMLAAARLRLATAAVAADILPERIRLDIARPQEHSEPVRTRSESVPEAITRSAVAQVRLFPEACDDARVAADHAATAARRRRDQASRRLAEAQRLELAERGVHEAEAEAERAAYDAEREALERDAAARALDDAALDLGHRWRAWLTSERTTTLLPHITQHGAALMQRLMDAVEALSGEDPDPAATDTVLDELVALTRSAAPGNLGRAAETGTDEPPSTTHTALRSALLEEQRRLEAEEAGPAMAPWRSPQSGVPLWRAVDFVDTLGDDDRAGIESALLAAGFLTATVDGEGRLRASSGQILVSPRGEPPRQPLSTVLQPDPTSDVPVEAVASVLSSVGFEDASAFASVSRDGRWHNGVLRGRHTAEAPGFIGEAARSRTEAARRSRLDEITGELARLDLAEQHHAVERRAAPLGSDELDAHIATTRTTHLATAPTAHTLHRAYARSQALAEHATRRTETAAQARERAGALRSQWAADLGSHRTACAHFGLPTGVAELDATVVACAEADAACTGLARDIRDVLAEYDRFGRSARAVAQAVERRIRAEEEAESRWHEWHDRAAVVAAQTQAVDIEVADLAEELQKSETERARTDEKCRRTLAHREQLGKAVAAAMQQASAAQERLTRHREELETAAGALQAQLAVPALSAAADVECGPIAHVDDAQHVREAAENVLTALPRATDTGENRVLAALQRFDREISDQLDIEHTVDSGAHVVRLSGAGADTTPTGVLAHLTVRAEEGRAALSQREHDVFTGFVLGGVADELRRRITQAENLIAAMNESLADSRTSHGIGVRIGWHPVREDADAARIIELLTDSARSIGDSDDLIELLRHRVEVSHDGDPSAGYAAHLSRALDYRTWHTVDVTIIGPEPDQERRISKRAKISQGETRFVSYVALFAAADGYLSGLPDTDLALRMVLLDDAFAKIDEPTIGELMGLLVRQDIDFVMTGHALWGCVPQVPALDIYEVRRLGDSSAVTTRVHWDGRSRHIRTGS</sequence>
<name>A0ABU7LGY8_9NOCA</name>
<dbReference type="InterPro" id="IPR013496">
    <property type="entry name" value="CHP02680"/>
</dbReference>
<dbReference type="EMBL" id="JAUTXY010000014">
    <property type="protein sequence ID" value="MEE2060827.1"/>
    <property type="molecule type" value="Genomic_DNA"/>
</dbReference>
<feature type="coiled-coil region" evidence="2">
    <location>
        <begin position="973"/>
        <end position="1039"/>
    </location>
</feature>
<dbReference type="PANTHER" id="PTHR32182">
    <property type="entry name" value="DNA REPLICATION AND REPAIR PROTEIN RECF"/>
    <property type="match status" value="1"/>
</dbReference>
<dbReference type="Pfam" id="PF13558">
    <property type="entry name" value="SbcC_Walker_B"/>
    <property type="match status" value="1"/>
</dbReference>
<keyword evidence="1" id="KW-0742">SOS response</keyword>
<organism evidence="4 5">
    <name type="scientific">Rhodococcus artemisiae</name>
    <dbReference type="NCBI Taxonomy" id="714159"/>
    <lineage>
        <taxon>Bacteria</taxon>
        <taxon>Bacillati</taxon>
        <taxon>Actinomycetota</taxon>
        <taxon>Actinomycetes</taxon>
        <taxon>Mycobacteriales</taxon>
        <taxon>Nocardiaceae</taxon>
        <taxon>Rhodococcus</taxon>
    </lineage>
</organism>
<evidence type="ECO:0000313" key="4">
    <source>
        <dbReference type="EMBL" id="MEE2060827.1"/>
    </source>
</evidence>
<dbReference type="PANTHER" id="PTHR32182:SF22">
    <property type="entry name" value="ATP-DEPENDENT ENDONUCLEASE, OLD FAMILY-RELATED"/>
    <property type="match status" value="1"/>
</dbReference>